<keyword evidence="1" id="KW-0808">Transferase</keyword>
<evidence type="ECO:0000256" key="3">
    <source>
        <dbReference type="ARBA" id="ARBA00022741"/>
    </source>
</evidence>
<keyword evidence="3" id="KW-0547">Nucleotide-binding</keyword>
<reference evidence="5" key="1">
    <citation type="submission" date="2020-02" db="EMBL/GenBank/DDBJ databases">
        <authorList>
            <person name="Meier V. D."/>
        </authorList>
    </citation>
    <scope>NUCLEOTIDE SEQUENCE</scope>
    <source>
        <strain evidence="5">AVDCRST_MAG87</strain>
    </source>
</reference>
<evidence type="ECO:0000256" key="1">
    <source>
        <dbReference type="ARBA" id="ARBA00022679"/>
    </source>
</evidence>
<dbReference type="GO" id="GO:0043814">
    <property type="term" value="F:phospholactate guanylyltransferase activity"/>
    <property type="evidence" value="ECO:0007669"/>
    <property type="project" value="InterPro"/>
</dbReference>
<evidence type="ECO:0000256" key="2">
    <source>
        <dbReference type="ARBA" id="ARBA00022695"/>
    </source>
</evidence>
<dbReference type="PANTHER" id="PTHR40392">
    <property type="entry name" value="2-PHOSPHO-L-LACTATE GUANYLYLTRANSFERASE"/>
    <property type="match status" value="1"/>
</dbReference>
<dbReference type="NCBIfam" id="TIGR03552">
    <property type="entry name" value="F420_cofC"/>
    <property type="match status" value="1"/>
</dbReference>
<dbReference type="Gene3D" id="3.90.550.10">
    <property type="entry name" value="Spore Coat Polysaccharide Biosynthesis Protein SpsA, Chain A"/>
    <property type="match status" value="1"/>
</dbReference>
<organism evidence="5">
    <name type="scientific">uncultured Thermomicrobiales bacterium</name>
    <dbReference type="NCBI Taxonomy" id="1645740"/>
    <lineage>
        <taxon>Bacteria</taxon>
        <taxon>Pseudomonadati</taxon>
        <taxon>Thermomicrobiota</taxon>
        <taxon>Thermomicrobia</taxon>
        <taxon>Thermomicrobiales</taxon>
        <taxon>environmental samples</taxon>
    </lineage>
</organism>
<evidence type="ECO:0008006" key="6">
    <source>
        <dbReference type="Google" id="ProtNLM"/>
    </source>
</evidence>
<sequence>MIRTIAVVPVRGRPVGKTRLSPLFDPARRAALVEAMAWHVVSTIQRTGVADRIAVVSEGTPFSFNSHRPASNLDYLVQPESEPGLNAALGYGRTWALANGADRLLVMSADLPLLEPADVYELADRRAPVVIAPDRFATGTNGLLLGGPRRTAGTIVARFEFQFGAVSFQHHLAEARRLGVPVDTASGPGTSFDLDTPDDWDRLPMDVHQRLLDPLLSALDPIRVSREGRQDWAESA</sequence>
<dbReference type="GO" id="GO:0005525">
    <property type="term" value="F:GTP binding"/>
    <property type="evidence" value="ECO:0007669"/>
    <property type="project" value="UniProtKB-KW"/>
</dbReference>
<gene>
    <name evidence="5" type="ORF">AVDCRST_MAG87-2543</name>
</gene>
<dbReference type="EMBL" id="CADCWJ010000558">
    <property type="protein sequence ID" value="CAA9572316.1"/>
    <property type="molecule type" value="Genomic_DNA"/>
</dbReference>
<proteinExistence type="inferred from homology"/>
<dbReference type="InterPro" id="IPR029044">
    <property type="entry name" value="Nucleotide-diphossugar_trans"/>
</dbReference>
<dbReference type="Pfam" id="PF01983">
    <property type="entry name" value="CofC"/>
    <property type="match status" value="1"/>
</dbReference>
<evidence type="ECO:0000313" key="5">
    <source>
        <dbReference type="EMBL" id="CAA9572316.1"/>
    </source>
</evidence>
<dbReference type="SUPFAM" id="SSF53448">
    <property type="entry name" value="Nucleotide-diphospho-sugar transferases"/>
    <property type="match status" value="1"/>
</dbReference>
<dbReference type="HAMAP" id="MF_02114">
    <property type="entry name" value="CofC"/>
    <property type="match status" value="1"/>
</dbReference>
<dbReference type="AlphaFoldDB" id="A0A6J4V979"/>
<keyword evidence="4" id="KW-0342">GTP-binding</keyword>
<evidence type="ECO:0000256" key="4">
    <source>
        <dbReference type="ARBA" id="ARBA00023134"/>
    </source>
</evidence>
<keyword evidence="2" id="KW-0548">Nucleotidyltransferase</keyword>
<accession>A0A6J4V979</accession>
<dbReference type="InterPro" id="IPR002835">
    <property type="entry name" value="CofC"/>
</dbReference>
<dbReference type="UniPathway" id="UPA00071"/>
<protein>
    <recommendedName>
        <fullName evidence="6">2-phospho-L-lactate guanylyltransferase</fullName>
    </recommendedName>
</protein>
<name>A0A6J4V979_9BACT</name>
<dbReference type="PANTHER" id="PTHR40392:SF1">
    <property type="entry name" value="2-PHOSPHO-L-LACTATE GUANYLYLTRANSFERASE"/>
    <property type="match status" value="1"/>
</dbReference>